<proteinExistence type="predicted"/>
<dbReference type="Proteomes" id="UP000694005">
    <property type="component" value="Chromosome A03"/>
</dbReference>
<organism evidence="1 2">
    <name type="scientific">Brassica campestris</name>
    <name type="common">Field mustard</name>
    <dbReference type="NCBI Taxonomy" id="3711"/>
    <lineage>
        <taxon>Eukaryota</taxon>
        <taxon>Viridiplantae</taxon>
        <taxon>Streptophyta</taxon>
        <taxon>Embryophyta</taxon>
        <taxon>Tracheophyta</taxon>
        <taxon>Spermatophyta</taxon>
        <taxon>Magnoliopsida</taxon>
        <taxon>eudicotyledons</taxon>
        <taxon>Gunneridae</taxon>
        <taxon>Pentapetalae</taxon>
        <taxon>rosids</taxon>
        <taxon>malvids</taxon>
        <taxon>Brassicales</taxon>
        <taxon>Brassicaceae</taxon>
        <taxon>Brassiceae</taxon>
        <taxon>Brassica</taxon>
    </lineage>
</organism>
<sequence length="62" mass="7223">SVGSRDGKVIISLKFLKERSSLPNLRLLHRCSWEERLSLNLTDLSPLLRSITFVRCTCFIRF</sequence>
<feature type="non-terminal residue" evidence="1">
    <location>
        <position position="1"/>
    </location>
</feature>
<reference evidence="1 2" key="1">
    <citation type="submission" date="2021-07" db="EMBL/GenBank/DDBJ databases">
        <authorList>
            <consortium name="Genoscope - CEA"/>
            <person name="William W."/>
        </authorList>
    </citation>
    <scope>NUCLEOTIDE SEQUENCE [LARGE SCALE GENOMIC DNA]</scope>
</reference>
<dbReference type="AlphaFoldDB" id="A0A8D9GP91"/>
<dbReference type="EMBL" id="LS974619">
    <property type="protein sequence ID" value="CAG7884270.1"/>
    <property type="molecule type" value="Genomic_DNA"/>
</dbReference>
<name>A0A8D9GP91_BRACM</name>
<accession>A0A8D9GP91</accession>
<evidence type="ECO:0000313" key="2">
    <source>
        <dbReference type="Proteomes" id="UP000694005"/>
    </source>
</evidence>
<evidence type="ECO:0000313" key="1">
    <source>
        <dbReference type="EMBL" id="CAG7884270.1"/>
    </source>
</evidence>
<gene>
    <name evidence="1" type="ORF">BRAPAZ1V2_A03P56130.2</name>
</gene>
<protein>
    <submittedName>
        <fullName evidence="1">Uncharacterized protein</fullName>
    </submittedName>
</protein>
<dbReference type="Gramene" id="A03p56130.2_BraZ1">
    <property type="protein sequence ID" value="A03p56130.2_BraZ1.CDS"/>
    <property type="gene ID" value="A03g56130.2_BraZ1"/>
</dbReference>